<dbReference type="PANTHER" id="PTHR46522:SF1">
    <property type="entry name" value="INACTIVE CYTIDINE MONOPHOSPHATE-N-ACETYLNEURAMINIC ACID HYDROXYLASE"/>
    <property type="match status" value="1"/>
</dbReference>
<dbReference type="Gene3D" id="3.60.15.10">
    <property type="entry name" value="Ribonuclease Z/Hydroxyacylglutathione hydrolase-like"/>
    <property type="match status" value="1"/>
</dbReference>
<dbReference type="Proteomes" id="UP000666562">
    <property type="component" value="Unassembled WGS sequence"/>
</dbReference>
<dbReference type="GO" id="GO:0005737">
    <property type="term" value="C:cytoplasm"/>
    <property type="evidence" value="ECO:0007669"/>
    <property type="project" value="TreeGrafter"/>
</dbReference>
<dbReference type="Pfam" id="PF13483">
    <property type="entry name" value="Lactamase_B_3"/>
    <property type="match status" value="1"/>
</dbReference>
<evidence type="ECO:0000313" key="2">
    <source>
        <dbReference type="EMBL" id="MBO8223300.1"/>
    </source>
</evidence>
<proteinExistence type="inferred from homology"/>
<dbReference type="AlphaFoldDB" id="A0A8I1X133"/>
<comment type="caution">
    <text evidence="2">The sequence shown here is derived from an EMBL/GenBank/DDBJ whole genome shotgun (WGS) entry which is preliminary data.</text>
</comment>
<accession>A0A8I1X133</accession>
<dbReference type="SUPFAM" id="SSF56281">
    <property type="entry name" value="Metallo-hydrolase/oxidoreductase"/>
    <property type="match status" value="1"/>
</dbReference>
<dbReference type="InterPro" id="IPR027033">
    <property type="entry name" value="Cnh"/>
</dbReference>
<gene>
    <name evidence="2" type="ORF">HA142_07220</name>
</gene>
<dbReference type="GO" id="GO:0046381">
    <property type="term" value="P:CMP-N-acetylneuraminate metabolic process"/>
    <property type="evidence" value="ECO:0007669"/>
    <property type="project" value="TreeGrafter"/>
</dbReference>
<sequence>MFKVFYKYSACISICTDDTTILCDPWFSDAYEGTWTQYPKQESYLKNIGDFDVVYISHIHPDHYDSTTLKKLFKFYGNKKIIIADWGDSKGSFLEKKMQSDGFGKFLTVSNNLDFGKTRVNIIPNSTGSISDIDSAILVSSIESNKSVLNINDCIYNESLFNKINNLKEKLNVEISLFCLGYTGAGPYPQTYYSPFTEKEVLEKKAEEKKISFFKRYSKTIKAISSKKRLPFAGKYLLQGNLSVLNKYRGVADAMEVKDFDKDAIVLDDGGDCFFNIETLSVSRERSEKYDLPDIFNFEKIFSWRKNISFFPSNVLLKRLLIQSIKRAHQKSECEVNALYSFYVYDKPEEFLEILQIPKPYDHFESLFTFNCNKNLNPFDLPESVKVHSHVFIESKALFAVLTGLTHWNNYEVGSVYQVRRLPDIYIREMYSYLNFLSVI</sequence>
<organism evidence="2 3">
    <name type="scientific">Prochlorococcus marinus str. XMU1401</name>
    <dbReference type="NCBI Taxonomy" id="2052594"/>
    <lineage>
        <taxon>Bacteria</taxon>
        <taxon>Bacillati</taxon>
        <taxon>Cyanobacteriota</taxon>
        <taxon>Cyanophyceae</taxon>
        <taxon>Synechococcales</taxon>
        <taxon>Prochlorococcaceae</taxon>
        <taxon>Prochlorococcus</taxon>
    </lineage>
</organism>
<dbReference type="PANTHER" id="PTHR46522">
    <property type="entry name" value="CYTIDINE MONOPHOSPHATE-N-ACETYLNEURAMINIC ACID HYDROXYLASE"/>
    <property type="match status" value="1"/>
</dbReference>
<reference evidence="2" key="1">
    <citation type="submission" date="2020-03" db="EMBL/GenBank/DDBJ databases">
        <title>Genome differentiation and subclade ecological adaptation of Prochlorococcus HLII clade in the global ocean.</title>
        <authorList>
            <person name="Yan W."/>
            <person name="Fen X."/>
            <person name="Zhang W."/>
        </authorList>
    </citation>
    <scope>NUCLEOTIDE SEQUENCE</scope>
    <source>
        <strain evidence="2">XMU1401</strain>
    </source>
</reference>
<dbReference type="GO" id="GO:0016787">
    <property type="term" value="F:hydrolase activity"/>
    <property type="evidence" value="ECO:0007669"/>
    <property type="project" value="UniProtKB-KW"/>
</dbReference>
<protein>
    <submittedName>
        <fullName evidence="2">MBL fold metallo-hydrolase</fullName>
    </submittedName>
</protein>
<comment type="similarity">
    <text evidence="1">Belongs to the CMP-Neu5Ac hydroxylase family.</text>
</comment>
<dbReference type="GO" id="GO:0030338">
    <property type="term" value="F:CMP-N-acetylneuraminate monooxygenase activity"/>
    <property type="evidence" value="ECO:0007669"/>
    <property type="project" value="TreeGrafter"/>
</dbReference>
<keyword evidence="2" id="KW-0378">Hydrolase</keyword>
<name>A0A8I1X133_PROMR</name>
<evidence type="ECO:0000256" key="1">
    <source>
        <dbReference type="ARBA" id="ARBA00010303"/>
    </source>
</evidence>
<evidence type="ECO:0000313" key="3">
    <source>
        <dbReference type="Proteomes" id="UP000666562"/>
    </source>
</evidence>
<dbReference type="RefSeq" id="WP_100883945.1">
    <property type="nucleotide sequence ID" value="NZ_JAAORC010000002.1"/>
</dbReference>
<dbReference type="InterPro" id="IPR036866">
    <property type="entry name" value="RibonucZ/Hydroxyglut_hydro"/>
</dbReference>
<dbReference type="EMBL" id="JAAORC010000002">
    <property type="protein sequence ID" value="MBO8223300.1"/>
    <property type="molecule type" value="Genomic_DNA"/>
</dbReference>